<evidence type="ECO:0000259" key="1">
    <source>
        <dbReference type="PROSITE" id="PS50215"/>
    </source>
</evidence>
<dbReference type="GO" id="GO:0004222">
    <property type="term" value="F:metalloendopeptidase activity"/>
    <property type="evidence" value="ECO:0007669"/>
    <property type="project" value="InterPro"/>
</dbReference>
<dbReference type="EMBL" id="MAYG01000001">
    <property type="protein sequence ID" value="OCA73405.1"/>
    <property type="molecule type" value="Genomic_DNA"/>
</dbReference>
<accession>A0A1B8ZP92</accession>
<dbReference type="OrthoDB" id="9792152at2"/>
<sequence length="791" mass="84281">MNKRTRPFLLAIATTAMSLQMTYAQRGFFKDLSHGEKAEKMKTVPVENIKKYSILEMNDTALKTYLSSAPSASQYKKSGISLEIPLPNGKTETFVIYESSVLAPELQALHPDIRTYKGEGTRNPGYKIRFSLTSEGFNAIILGVGGDTVIIEKIRNVNNLYKSYFSKDALLPAQPVSQNRCGTSLDLGAFTQKLQNNASLANGKLSNGDHIKKFKLAIAATGEYTAAFGGGNANVAYATIVAYVNEVNAVYEAELGVNLQLVSGTNVVYTDPASDPYTANDQGTMLDENRANLANVIGNANYDVGHVFGAGGSGSGGGVAFSPAVCNDTYKGGGVSDIGDEVNYARVFSIQLIAHEIGHQFGMSHSYNSNIPVCTTRRYTTSVEPGSGATVMSYGFTCANNNPANGVTGDDDYSDSYDGTGKKIGPFLNFHTASIKQALDYISTLSCYTTVASGNTIPVINAMQASYTVPKSTPFYLKGTATDGDNDPLSYSWEGTNISDLQDVTGSNGSPAAPPGLDGTVLENTTHPPFFRSYPPVTAGTDPGLRYYPLLAAVLGGTNYSKGDKLPSVAVETTHTLTVRDGRGGTVTKNVVVNVDNSGPFLITNDPSGTYTPGYNLPVHWSVNGTNNAPVNCKLVDIWLSTDGGYTFTLLASALPNSGTANVILPNVTTSHARLKITPGTSTVSGNVPGIFFDISNTDFSIGSTLAANNPAAKNDEIRIYSDARNIVVASSVQKILSVELFDMSGRHLYKKKNINANIFSIPDIGLNRQVVIVEVITQQGKVETKKLLIN</sequence>
<dbReference type="InterPro" id="IPR024079">
    <property type="entry name" value="MetalloPept_cat_dom_sf"/>
</dbReference>
<evidence type="ECO:0000313" key="2">
    <source>
        <dbReference type="EMBL" id="OCA73405.1"/>
    </source>
</evidence>
<dbReference type="AlphaFoldDB" id="A0A1B8ZP92"/>
<evidence type="ECO:0000313" key="3">
    <source>
        <dbReference type="Proteomes" id="UP000093432"/>
    </source>
</evidence>
<dbReference type="Proteomes" id="UP000093432">
    <property type="component" value="Unassembled WGS sequence"/>
</dbReference>
<gene>
    <name evidence="2" type="ORF">BBI00_03175</name>
</gene>
<feature type="domain" description="Peptidase M12B" evidence="1">
    <location>
        <begin position="212"/>
        <end position="397"/>
    </location>
</feature>
<dbReference type="PROSITE" id="PS50215">
    <property type="entry name" value="ADAM_MEPRO"/>
    <property type="match status" value="1"/>
</dbReference>
<organism evidence="2 3">
    <name type="scientific">Chryseobacterium arthrosphaerae</name>
    <dbReference type="NCBI Taxonomy" id="651561"/>
    <lineage>
        <taxon>Bacteria</taxon>
        <taxon>Pseudomonadati</taxon>
        <taxon>Bacteroidota</taxon>
        <taxon>Flavobacteriia</taxon>
        <taxon>Flavobacteriales</taxon>
        <taxon>Weeksellaceae</taxon>
        <taxon>Chryseobacterium group</taxon>
        <taxon>Chryseobacterium</taxon>
    </lineage>
</organism>
<dbReference type="RefSeq" id="WP_065397410.1">
    <property type="nucleotide sequence ID" value="NZ_MAYG01000001.1"/>
</dbReference>
<dbReference type="STRING" id="651561.BBI00_03175"/>
<dbReference type="SUPFAM" id="SSF55486">
    <property type="entry name" value="Metalloproteases ('zincins'), catalytic domain"/>
    <property type="match status" value="1"/>
</dbReference>
<dbReference type="InterPro" id="IPR001590">
    <property type="entry name" value="Peptidase_M12B"/>
</dbReference>
<protein>
    <recommendedName>
        <fullName evidence="1">Peptidase M12B domain-containing protein</fullName>
    </recommendedName>
</protein>
<reference evidence="3" key="1">
    <citation type="submission" date="2016-07" db="EMBL/GenBank/DDBJ databases">
        <authorList>
            <person name="Florea S."/>
            <person name="Webb J.S."/>
            <person name="Jaromczyk J."/>
            <person name="Schardl C.L."/>
        </authorList>
    </citation>
    <scope>NUCLEOTIDE SEQUENCE [LARGE SCALE GENOMIC DNA]</scope>
    <source>
        <strain evidence="3">CC-VM-7</strain>
    </source>
</reference>
<dbReference type="GO" id="GO:0006508">
    <property type="term" value="P:proteolysis"/>
    <property type="evidence" value="ECO:0007669"/>
    <property type="project" value="InterPro"/>
</dbReference>
<proteinExistence type="predicted"/>
<name>A0A1B8ZP92_9FLAO</name>
<dbReference type="Gene3D" id="3.40.390.10">
    <property type="entry name" value="Collagenase (Catalytic Domain)"/>
    <property type="match status" value="1"/>
</dbReference>
<dbReference type="NCBIfam" id="NF033708">
    <property type="entry name" value="T9SS_Cterm_ChiA"/>
    <property type="match status" value="1"/>
</dbReference>
<comment type="caution">
    <text evidence="2">The sequence shown here is derived from an EMBL/GenBank/DDBJ whole genome shotgun (WGS) entry which is preliminary data.</text>
</comment>
<dbReference type="Pfam" id="PF13583">
    <property type="entry name" value="Reprolysin_4"/>
    <property type="match status" value="1"/>
</dbReference>